<comment type="caution">
    <text evidence="2">The sequence shown here is derived from an EMBL/GenBank/DDBJ whole genome shotgun (WGS) entry which is preliminary data.</text>
</comment>
<feature type="compositionally biased region" description="Polar residues" evidence="1">
    <location>
        <begin position="84"/>
        <end position="95"/>
    </location>
</feature>
<reference evidence="2" key="1">
    <citation type="submission" date="2022-08" db="EMBL/GenBank/DDBJ databases">
        <title>Genomic Encyclopedia of Type Strains, Phase V (KMG-V): Genome sequencing to study the core and pangenomes of soil and plant-associated prokaryotes.</title>
        <authorList>
            <person name="Whitman W."/>
        </authorList>
    </citation>
    <scope>NUCLEOTIDE SEQUENCE</scope>
    <source>
        <strain evidence="2">SP3012</strain>
    </source>
</reference>
<evidence type="ECO:0000313" key="2">
    <source>
        <dbReference type="EMBL" id="MCS4037247.1"/>
    </source>
</evidence>
<proteinExistence type="predicted"/>
<feature type="region of interest" description="Disordered" evidence="1">
    <location>
        <begin position="68"/>
        <end position="95"/>
    </location>
</feature>
<accession>A0A9X2UMF3</accession>
<evidence type="ECO:0000313" key="3">
    <source>
        <dbReference type="Proteomes" id="UP001155040"/>
    </source>
</evidence>
<dbReference type="Proteomes" id="UP001155040">
    <property type="component" value="Unassembled WGS sequence"/>
</dbReference>
<dbReference type="RefSeq" id="WP_259091007.1">
    <property type="nucleotide sequence ID" value="NZ_JANTZY010000019.1"/>
</dbReference>
<organism evidence="2 3">
    <name type="scientific">Salinibacter ruber</name>
    <dbReference type="NCBI Taxonomy" id="146919"/>
    <lineage>
        <taxon>Bacteria</taxon>
        <taxon>Pseudomonadati</taxon>
        <taxon>Rhodothermota</taxon>
        <taxon>Rhodothermia</taxon>
        <taxon>Rhodothermales</taxon>
        <taxon>Salinibacteraceae</taxon>
        <taxon>Salinibacter</taxon>
    </lineage>
</organism>
<sequence length="355" mass="39683">MPISESELLGVLKAIRNQQDVRGSSWVRLWEVARGTYGPDDEDRLRLCAQNLRMEGCLDVQEKVRLTREGERAAEEGELEGENTDSSSENFDPSNPFSKSWLAGDGVVSVGAAVISGDMPFRRRAIKTHLEDQFGMEVGPVGGEVEDPELLVLGRRGHEEGVVESFLSERRGTALRICSQEMLLSWIYTGRDPNRYPKSLPQFIGGHPALERVRDILEDKWPEAGEGMPPVSSGGGENTFNAEVDEGPLRRVGYHVGETGETIDARREALEDLFTKPQEEFPGTYPLGYLDGWGKPEGGVRLEKMVNSIATFCRNQRRRANASAQAINDWESDLKWLKNNFYHPLGFGFDWPSGR</sequence>
<evidence type="ECO:0000256" key="1">
    <source>
        <dbReference type="SAM" id="MobiDB-lite"/>
    </source>
</evidence>
<dbReference type="EMBL" id="JANUBF010000015">
    <property type="protein sequence ID" value="MCS4037247.1"/>
    <property type="molecule type" value="Genomic_DNA"/>
</dbReference>
<gene>
    <name evidence="2" type="ORF">GGQ01_002327</name>
</gene>
<name>A0A9X2UMF3_9BACT</name>
<dbReference type="AlphaFoldDB" id="A0A9X2UMF3"/>
<protein>
    <submittedName>
        <fullName evidence="2">Uncharacterized protein</fullName>
    </submittedName>
</protein>